<keyword evidence="1" id="KW-0812">Transmembrane</keyword>
<keyword evidence="1" id="KW-0472">Membrane</keyword>
<evidence type="ECO:0008006" key="4">
    <source>
        <dbReference type="Google" id="ProtNLM"/>
    </source>
</evidence>
<reference evidence="2" key="1">
    <citation type="submission" date="2023-10" db="EMBL/GenBank/DDBJ databases">
        <authorList>
            <person name="Chen Y."/>
            <person name="Shah S."/>
            <person name="Dougan E. K."/>
            <person name="Thang M."/>
            <person name="Chan C."/>
        </authorList>
    </citation>
    <scope>NUCLEOTIDE SEQUENCE [LARGE SCALE GENOMIC DNA]</scope>
</reference>
<dbReference type="Proteomes" id="UP001189429">
    <property type="component" value="Unassembled WGS sequence"/>
</dbReference>
<keyword evidence="3" id="KW-1185">Reference proteome</keyword>
<keyword evidence="1" id="KW-1133">Transmembrane helix</keyword>
<evidence type="ECO:0000313" key="2">
    <source>
        <dbReference type="EMBL" id="CAK0902459.1"/>
    </source>
</evidence>
<organism evidence="2 3">
    <name type="scientific">Prorocentrum cordatum</name>
    <dbReference type="NCBI Taxonomy" id="2364126"/>
    <lineage>
        <taxon>Eukaryota</taxon>
        <taxon>Sar</taxon>
        <taxon>Alveolata</taxon>
        <taxon>Dinophyceae</taxon>
        <taxon>Prorocentrales</taxon>
        <taxon>Prorocentraceae</taxon>
        <taxon>Prorocentrum</taxon>
    </lineage>
</organism>
<dbReference type="EMBL" id="CAUYUJ010021071">
    <property type="protein sequence ID" value="CAK0902459.1"/>
    <property type="molecule type" value="Genomic_DNA"/>
</dbReference>
<feature type="transmembrane region" description="Helical" evidence="1">
    <location>
        <begin position="88"/>
        <end position="106"/>
    </location>
</feature>
<protein>
    <recommendedName>
        <fullName evidence="4">Copper transporter</fullName>
    </recommendedName>
</protein>
<accession>A0ABN9XR70</accession>
<gene>
    <name evidence="2" type="ORF">PCOR1329_LOCUS79062</name>
</gene>
<comment type="caution">
    <text evidence="2">The sequence shown here is derived from an EMBL/GenBank/DDBJ whole genome shotgun (WGS) entry which is preliminary data.</text>
</comment>
<evidence type="ECO:0000256" key="1">
    <source>
        <dbReference type="SAM" id="Phobius"/>
    </source>
</evidence>
<sequence length="133" mass="13947">MMTHMLTGVIDPAGTTAQQPLLVMRGMQLLSPIRHAIEGLCVLELKGTRLAFSAADAPRMGGLALVRTGDEVLMRLGIVSSFDVCMRWLGALACLHLLGAAVALVLTRPRFARARSALDGAVLVPVTGGGDAK</sequence>
<proteinExistence type="predicted"/>
<name>A0ABN9XR70_9DINO</name>
<evidence type="ECO:0000313" key="3">
    <source>
        <dbReference type="Proteomes" id="UP001189429"/>
    </source>
</evidence>